<evidence type="ECO:0000256" key="3">
    <source>
        <dbReference type="ARBA" id="ARBA00022801"/>
    </source>
</evidence>
<gene>
    <name evidence="10" type="ORF">BJG266_LOCUS15024</name>
    <name evidence="11" type="ORF">QVE165_LOCUS23236</name>
</gene>
<keyword evidence="3" id="KW-0378">Hydrolase</keyword>
<dbReference type="AlphaFoldDB" id="A0A814FCF5"/>
<dbReference type="InterPro" id="IPR020422">
    <property type="entry name" value="TYR_PHOSPHATASE_DUAL_dom"/>
</dbReference>
<keyword evidence="12" id="KW-1185">Reference proteome</keyword>
<evidence type="ECO:0000313" key="11">
    <source>
        <dbReference type="EMBL" id="CAF1155112.1"/>
    </source>
</evidence>
<dbReference type="InterPro" id="IPR029021">
    <property type="entry name" value="Prot-tyrosine_phosphatase-like"/>
</dbReference>
<keyword evidence="6" id="KW-0472">Membrane</keyword>
<keyword evidence="6" id="KW-1133">Transmembrane helix</keyword>
<evidence type="ECO:0000259" key="8">
    <source>
        <dbReference type="PROSITE" id="PS50056"/>
    </source>
</evidence>
<dbReference type="CDD" id="cd14498">
    <property type="entry name" value="DSP"/>
    <property type="match status" value="1"/>
</dbReference>
<evidence type="ECO:0000256" key="4">
    <source>
        <dbReference type="ARBA" id="ARBA00022912"/>
    </source>
</evidence>
<evidence type="ECO:0000256" key="5">
    <source>
        <dbReference type="SAM" id="MobiDB-lite"/>
    </source>
</evidence>
<evidence type="ECO:0000256" key="1">
    <source>
        <dbReference type="ARBA" id="ARBA00008601"/>
    </source>
</evidence>
<feature type="compositionally biased region" description="Polar residues" evidence="5">
    <location>
        <begin position="573"/>
        <end position="594"/>
    </location>
</feature>
<dbReference type="PROSITE" id="PS50054">
    <property type="entry name" value="TYR_PHOSPHATASE_DUAL"/>
    <property type="match status" value="1"/>
</dbReference>
<dbReference type="PANTHER" id="PTHR10159">
    <property type="entry name" value="DUAL SPECIFICITY PROTEIN PHOSPHATASE"/>
    <property type="match status" value="1"/>
</dbReference>
<dbReference type="InterPro" id="IPR003595">
    <property type="entry name" value="Tyr_Pase_cat"/>
</dbReference>
<dbReference type="EMBL" id="CAJNOM010000157">
    <property type="protein sequence ID" value="CAF1155112.1"/>
    <property type="molecule type" value="Genomic_DNA"/>
</dbReference>
<comment type="caution">
    <text evidence="10">The sequence shown here is derived from an EMBL/GenBank/DDBJ whole genome shotgun (WGS) entry which is preliminary data.</text>
</comment>
<dbReference type="InterPro" id="IPR001763">
    <property type="entry name" value="Rhodanese-like_dom"/>
</dbReference>
<dbReference type="Pfam" id="PF00581">
    <property type="entry name" value="Rhodanese"/>
    <property type="match status" value="1"/>
</dbReference>
<dbReference type="GO" id="GO:0043409">
    <property type="term" value="P:negative regulation of MAPK cascade"/>
    <property type="evidence" value="ECO:0007669"/>
    <property type="project" value="TreeGrafter"/>
</dbReference>
<keyword evidence="4" id="KW-0904">Protein phosphatase</keyword>
<evidence type="ECO:0000313" key="10">
    <source>
        <dbReference type="EMBL" id="CAF0983920.1"/>
    </source>
</evidence>
<feature type="compositionally biased region" description="Low complexity" evidence="5">
    <location>
        <begin position="552"/>
        <end position="566"/>
    </location>
</feature>
<dbReference type="EC" id="3.1.3.48" evidence="2"/>
<dbReference type="PROSITE" id="PS50206">
    <property type="entry name" value="RHODANESE_3"/>
    <property type="match status" value="1"/>
</dbReference>
<evidence type="ECO:0000256" key="6">
    <source>
        <dbReference type="SAM" id="Phobius"/>
    </source>
</evidence>
<dbReference type="InterPro" id="IPR000340">
    <property type="entry name" value="Dual-sp_phosphatase_cat-dom"/>
</dbReference>
<evidence type="ECO:0000259" key="7">
    <source>
        <dbReference type="PROSITE" id="PS50054"/>
    </source>
</evidence>
<dbReference type="Gene3D" id="3.90.190.10">
    <property type="entry name" value="Protein tyrosine phosphatase superfamily"/>
    <property type="match status" value="1"/>
</dbReference>
<feature type="region of interest" description="Disordered" evidence="5">
    <location>
        <begin position="552"/>
        <end position="610"/>
    </location>
</feature>
<comment type="similarity">
    <text evidence="1">Belongs to the protein-tyrosine phosphatase family. Non-receptor class dual specificity subfamily.</text>
</comment>
<reference evidence="10" key="1">
    <citation type="submission" date="2021-02" db="EMBL/GenBank/DDBJ databases">
        <authorList>
            <person name="Nowell W R."/>
        </authorList>
    </citation>
    <scope>NUCLEOTIDE SEQUENCE</scope>
</reference>
<dbReference type="InterPro" id="IPR016130">
    <property type="entry name" value="Tyr_Pase_AS"/>
</dbReference>
<feature type="domain" description="Tyrosine specific protein phosphatases" evidence="8">
    <location>
        <begin position="471"/>
        <end position="528"/>
    </location>
</feature>
<dbReference type="SUPFAM" id="SSF52821">
    <property type="entry name" value="Rhodanese/Cell cycle control phosphatase"/>
    <property type="match status" value="1"/>
</dbReference>
<feature type="domain" description="Tyrosine-protein phosphatase" evidence="7">
    <location>
        <begin position="407"/>
        <end position="550"/>
    </location>
</feature>
<dbReference type="Gene3D" id="3.40.250.10">
    <property type="entry name" value="Rhodanese-like domain"/>
    <property type="match status" value="1"/>
</dbReference>
<evidence type="ECO:0000313" key="12">
    <source>
        <dbReference type="Proteomes" id="UP000663832"/>
    </source>
</evidence>
<dbReference type="PROSITE" id="PS00383">
    <property type="entry name" value="TYR_PHOSPHATASE_1"/>
    <property type="match status" value="1"/>
</dbReference>
<dbReference type="PRINTS" id="PR01908">
    <property type="entry name" value="ADSPHPHTASE"/>
</dbReference>
<dbReference type="InterPro" id="IPR036873">
    <property type="entry name" value="Rhodanese-like_dom_sf"/>
</dbReference>
<dbReference type="PANTHER" id="PTHR10159:SF519">
    <property type="entry name" value="DUAL SPECIFICITY PROTEIN PHOSPHATASE MPK3"/>
    <property type="match status" value="1"/>
</dbReference>
<protein>
    <recommendedName>
        <fullName evidence="2">protein-tyrosine-phosphatase</fullName>
        <ecNumber evidence="2">3.1.3.48</ecNumber>
    </recommendedName>
</protein>
<dbReference type="EMBL" id="CAJNOI010000065">
    <property type="protein sequence ID" value="CAF0983920.1"/>
    <property type="molecule type" value="Genomic_DNA"/>
</dbReference>
<dbReference type="Proteomes" id="UP000663877">
    <property type="component" value="Unassembled WGS sequence"/>
</dbReference>
<feature type="region of interest" description="Disordered" evidence="5">
    <location>
        <begin position="110"/>
        <end position="132"/>
    </location>
</feature>
<dbReference type="PROSITE" id="PS50056">
    <property type="entry name" value="TYR_PHOSPHATASE_2"/>
    <property type="match status" value="1"/>
</dbReference>
<dbReference type="Pfam" id="PF00782">
    <property type="entry name" value="DSPc"/>
    <property type="match status" value="1"/>
</dbReference>
<dbReference type="GO" id="GO:0004725">
    <property type="term" value="F:protein tyrosine phosphatase activity"/>
    <property type="evidence" value="ECO:0007669"/>
    <property type="project" value="UniProtKB-EC"/>
</dbReference>
<name>A0A814FCF5_9BILA</name>
<dbReference type="Proteomes" id="UP000663832">
    <property type="component" value="Unassembled WGS sequence"/>
</dbReference>
<accession>A0A814FCF5</accession>
<proteinExistence type="inferred from homology"/>
<evidence type="ECO:0000313" key="13">
    <source>
        <dbReference type="Proteomes" id="UP000663877"/>
    </source>
</evidence>
<organism evidence="10 13">
    <name type="scientific">Adineta steineri</name>
    <dbReference type="NCBI Taxonomy" id="433720"/>
    <lineage>
        <taxon>Eukaryota</taxon>
        <taxon>Metazoa</taxon>
        <taxon>Spiralia</taxon>
        <taxon>Gnathifera</taxon>
        <taxon>Rotifera</taxon>
        <taxon>Eurotatoria</taxon>
        <taxon>Bdelloidea</taxon>
        <taxon>Adinetida</taxon>
        <taxon>Adinetidae</taxon>
        <taxon>Adineta</taxon>
    </lineage>
</organism>
<feature type="transmembrane region" description="Helical" evidence="6">
    <location>
        <begin position="71"/>
        <end position="99"/>
    </location>
</feature>
<dbReference type="SMART" id="SM00195">
    <property type="entry name" value="DSPc"/>
    <property type="match status" value="1"/>
</dbReference>
<dbReference type="GO" id="GO:0005737">
    <property type="term" value="C:cytoplasm"/>
    <property type="evidence" value="ECO:0007669"/>
    <property type="project" value="TreeGrafter"/>
</dbReference>
<keyword evidence="6" id="KW-0812">Transmembrane</keyword>
<dbReference type="SMART" id="SM00404">
    <property type="entry name" value="PTPc_motif"/>
    <property type="match status" value="1"/>
</dbReference>
<feature type="domain" description="Rhodanese" evidence="9">
    <location>
        <begin position="267"/>
        <end position="379"/>
    </location>
</feature>
<dbReference type="InterPro" id="IPR000387">
    <property type="entry name" value="Tyr_Pase_dom"/>
</dbReference>
<dbReference type="SUPFAM" id="SSF52799">
    <property type="entry name" value="(Phosphotyrosine protein) phosphatases II"/>
    <property type="match status" value="1"/>
</dbReference>
<dbReference type="OrthoDB" id="165342at2759"/>
<evidence type="ECO:0000256" key="2">
    <source>
        <dbReference type="ARBA" id="ARBA00013064"/>
    </source>
</evidence>
<evidence type="ECO:0000259" key="9">
    <source>
        <dbReference type="PROSITE" id="PS50206"/>
    </source>
</evidence>
<sequence>MYPSSQVIPFPNEQLSATMRPSDIQAFVRYNDNIPRLYPPTIREPWAPTIMTQHPYPTVPEKKSMLPSKKFFIMASTIGVVVGLCISGIPLAVMTTLYLQLKSQISSNGTADTSNSSSLPSQCSTYTTNSDATRRTTCTGPAYTDCALTAGWYQFTGSGGTKLATTPSSTGDCCTTYSGWFNGTLPSTYGTTTVGMNYFHNNYILAEKPINMFPNADKPTKPPTTLSKRVPLTKAYSCSDASSKRFSGNCEFITPREFVELVSQNSNSQNPPILDCRSQMDFGSERIRSSHNINCRTKIMARKLTSKRLEDVEPNLSSSLNKSDLVILYDQSTDIPEEDKMRSLPMNLVVQAAQKSNKKVQIIQGGLDAIKTEYPHLIECPIEQIKHKTDDDLIPVPATPESIDKENVVMTEIIPHIFVGNLNDAQNLDRLTQHGITHVVNCTPDLPFYSENKHKCLRIDVLDLPSQNIRKYFDTAVEFIDNALRSKGNVLVHCSAGISRSPTLVLAYLMKKNHWTLDVAFDKMRKLRQIVDPNMSFIIQLREWEKTLISNTTSTPSLPTTPIPTSEIHDENSGINNSPNIRSATNTYCGSTSKSKTDAKNCTDATITVN</sequence>